<organism evidence="1 2">
    <name type="scientific">Trichophyton equinum (strain ATCC MYA-4606 / CBS 127.97)</name>
    <name type="common">Horse ringworm fungus</name>
    <dbReference type="NCBI Taxonomy" id="559882"/>
    <lineage>
        <taxon>Eukaryota</taxon>
        <taxon>Fungi</taxon>
        <taxon>Dikarya</taxon>
        <taxon>Ascomycota</taxon>
        <taxon>Pezizomycotina</taxon>
        <taxon>Eurotiomycetes</taxon>
        <taxon>Eurotiomycetidae</taxon>
        <taxon>Onygenales</taxon>
        <taxon>Arthrodermataceae</taxon>
        <taxon>Trichophyton</taxon>
    </lineage>
</organism>
<name>F2PSS2_TRIEC</name>
<dbReference type="eggNOG" id="ENOG502T5IN">
    <property type="taxonomic scope" value="Eukaryota"/>
</dbReference>
<dbReference type="OrthoDB" id="4187532at2759"/>
<dbReference type="AlphaFoldDB" id="F2PSS2"/>
<proteinExistence type="predicted"/>
<evidence type="ECO:0000313" key="2">
    <source>
        <dbReference type="Proteomes" id="UP000009169"/>
    </source>
</evidence>
<keyword evidence="2" id="KW-1185">Reference proteome</keyword>
<accession>F2PSS2</accession>
<dbReference type="VEuPathDB" id="FungiDB:TEQG_03785"/>
<dbReference type="HOGENOM" id="CLU_1031307_0_0_1"/>
<evidence type="ECO:0000313" key="1">
    <source>
        <dbReference type="EMBL" id="EGE04940.1"/>
    </source>
</evidence>
<dbReference type="EMBL" id="DS995736">
    <property type="protein sequence ID" value="EGE04940.1"/>
    <property type="molecule type" value="Genomic_DNA"/>
</dbReference>
<protein>
    <submittedName>
        <fullName evidence="1">Uncharacterized protein</fullName>
    </submittedName>
</protein>
<sequence>MANQKDLGYGWLAKSKFERDKALKEKSDSWKVTRWQTYWEDVRKGTVKHYVCLVLITKSGPITSPEKLQEIAGLQSLPEIYTTVKIRGFDEEPPEEPKEEDQVQYCTVEDLQDLKDVAYGVTQLVWFRDGPAGAWLAYSMKSNNRQWDDFREACRTGAIPYTNGTYSIIISNAGPFTSPEKLQEILGLSAPPELKEATRAELSDDINPKLKEEDIVQYCDVDLRYLDKVEEVSEGEDILIWADLNQRCGWLAHSVKSKVGGEDVDASNGK</sequence>
<reference evidence="2" key="1">
    <citation type="journal article" date="2012" name="MBio">
        <title>Comparative genome analysis of Trichophyton rubrum and related dermatophytes reveals candidate genes involved in infection.</title>
        <authorList>
            <person name="Martinez D.A."/>
            <person name="Oliver B.G."/>
            <person name="Graeser Y."/>
            <person name="Goldberg J.M."/>
            <person name="Li W."/>
            <person name="Martinez-Rossi N.M."/>
            <person name="Monod M."/>
            <person name="Shelest E."/>
            <person name="Barton R.C."/>
            <person name="Birch E."/>
            <person name="Brakhage A.A."/>
            <person name="Chen Z."/>
            <person name="Gurr S.J."/>
            <person name="Heiman D."/>
            <person name="Heitman J."/>
            <person name="Kosti I."/>
            <person name="Rossi A."/>
            <person name="Saif S."/>
            <person name="Samalova M."/>
            <person name="Saunders C.W."/>
            <person name="Shea T."/>
            <person name="Summerbell R.C."/>
            <person name="Xu J."/>
            <person name="Young S."/>
            <person name="Zeng Q."/>
            <person name="Birren B.W."/>
            <person name="Cuomo C.A."/>
            <person name="White T.C."/>
        </authorList>
    </citation>
    <scope>NUCLEOTIDE SEQUENCE [LARGE SCALE GENOMIC DNA]</scope>
    <source>
        <strain evidence="2">ATCC MYA-4606 / CBS 127.97</strain>
    </source>
</reference>
<dbReference type="Proteomes" id="UP000009169">
    <property type="component" value="Unassembled WGS sequence"/>
</dbReference>
<gene>
    <name evidence="1" type="ORF">TEQG_03785</name>
</gene>